<keyword evidence="3" id="KW-1185">Reference proteome</keyword>
<dbReference type="AlphaFoldDB" id="A0AAV2RW82"/>
<dbReference type="GO" id="GO:0004523">
    <property type="term" value="F:RNA-DNA hybrid ribonuclease activity"/>
    <property type="evidence" value="ECO:0007669"/>
    <property type="project" value="InterPro"/>
</dbReference>
<feature type="domain" description="RNase H type-1" evidence="1">
    <location>
        <begin position="298"/>
        <end position="422"/>
    </location>
</feature>
<dbReference type="CDD" id="cd09276">
    <property type="entry name" value="Rnase_HI_RT_non_LTR"/>
    <property type="match status" value="1"/>
</dbReference>
<dbReference type="Pfam" id="PF00075">
    <property type="entry name" value="RNase_H"/>
    <property type="match status" value="1"/>
</dbReference>
<protein>
    <recommendedName>
        <fullName evidence="1">RNase H type-1 domain-containing protein</fullName>
    </recommendedName>
</protein>
<dbReference type="EMBL" id="CAXKWB010033130">
    <property type="protein sequence ID" value="CAL4142281.1"/>
    <property type="molecule type" value="Genomic_DNA"/>
</dbReference>
<organism evidence="2 3">
    <name type="scientific">Meganyctiphanes norvegica</name>
    <name type="common">Northern krill</name>
    <name type="synonym">Thysanopoda norvegica</name>
    <dbReference type="NCBI Taxonomy" id="48144"/>
    <lineage>
        <taxon>Eukaryota</taxon>
        <taxon>Metazoa</taxon>
        <taxon>Ecdysozoa</taxon>
        <taxon>Arthropoda</taxon>
        <taxon>Crustacea</taxon>
        <taxon>Multicrustacea</taxon>
        <taxon>Malacostraca</taxon>
        <taxon>Eumalacostraca</taxon>
        <taxon>Eucarida</taxon>
        <taxon>Euphausiacea</taxon>
        <taxon>Euphausiidae</taxon>
        <taxon>Meganyctiphanes</taxon>
    </lineage>
</organism>
<dbReference type="InterPro" id="IPR012337">
    <property type="entry name" value="RNaseH-like_sf"/>
</dbReference>
<dbReference type="Proteomes" id="UP001497623">
    <property type="component" value="Unassembled WGS sequence"/>
</dbReference>
<accession>A0AAV2RW82</accession>
<feature type="non-terminal residue" evidence="2">
    <location>
        <position position="573"/>
    </location>
</feature>
<gene>
    <name evidence="2" type="ORF">MNOR_LOCUS29088</name>
</gene>
<evidence type="ECO:0000313" key="3">
    <source>
        <dbReference type="Proteomes" id="UP001497623"/>
    </source>
</evidence>
<dbReference type="GO" id="GO:0003676">
    <property type="term" value="F:nucleic acid binding"/>
    <property type="evidence" value="ECO:0007669"/>
    <property type="project" value="InterPro"/>
</dbReference>
<dbReference type="InterPro" id="IPR002156">
    <property type="entry name" value="RNaseH_domain"/>
</dbReference>
<sequence length="573" mass="66316">MRLWTWLRPFFCDDGLFWATGKYLHIARDKIRRALACLTAWCKETGFKFSVPKTYYIVFTRKRVRRDPVMFLCGSPITRQYHTKYLGMTFDSSLTWRLHILDLVERCKKPLALMRMIAGKRWGGDRQSLTLLYTSLIRSKIDYGSFLYATAADCHLIKVNRIQYAAIRIITGLMRCTPVGNLEAEANILPLHLRRDQLMLQYFGRVLRLENHPVTHLFNNFYNFAFYSSRPYALPVVGRAKELLTSSNMPLDNLEQIPLADLHFIGVPAVRYNLLANKKHFTNIQFRLQFHSLQDTLYSDYVPVFTDGSKMDGRTSFAFVVLDTVVAHRLPSSSSIFTAELYAIYRAVKHISLSDWVRVVIFSDSLSALQAIDSFSPKSHYMLKLQKLLALCDKEIVLEWVPAHVGIHGNDLADAAAKAAIQDDVVISIKLLYSDLRVLIRHFIFQCWQTNWSLSRCWLRRLKPILGDWKSAYRECRREEIVLSRLRAGTCLFMVQHRFDTSIPRDLCPSCDVYTNVFHILVRCPRLTVHRTGILAHLSANNLSQSVNNILGDDFPFSVLFTFLRNVAYFNRV</sequence>
<name>A0AAV2RW82_MEGNR</name>
<reference evidence="2 3" key="1">
    <citation type="submission" date="2024-05" db="EMBL/GenBank/DDBJ databases">
        <authorList>
            <person name="Wallberg A."/>
        </authorList>
    </citation>
    <scope>NUCLEOTIDE SEQUENCE [LARGE SCALE GENOMIC DNA]</scope>
</reference>
<evidence type="ECO:0000259" key="1">
    <source>
        <dbReference type="PROSITE" id="PS50879"/>
    </source>
</evidence>
<proteinExistence type="predicted"/>
<dbReference type="Gene3D" id="3.30.420.10">
    <property type="entry name" value="Ribonuclease H-like superfamily/Ribonuclease H"/>
    <property type="match status" value="1"/>
</dbReference>
<evidence type="ECO:0000313" key="2">
    <source>
        <dbReference type="EMBL" id="CAL4142281.1"/>
    </source>
</evidence>
<dbReference type="PROSITE" id="PS50879">
    <property type="entry name" value="RNASE_H_1"/>
    <property type="match status" value="1"/>
</dbReference>
<dbReference type="InterPro" id="IPR036397">
    <property type="entry name" value="RNaseH_sf"/>
</dbReference>
<comment type="caution">
    <text evidence="2">The sequence shown here is derived from an EMBL/GenBank/DDBJ whole genome shotgun (WGS) entry which is preliminary data.</text>
</comment>
<dbReference type="SUPFAM" id="SSF53098">
    <property type="entry name" value="Ribonuclease H-like"/>
    <property type="match status" value="1"/>
</dbReference>